<dbReference type="AlphaFoldDB" id="A0AAV4HRP6"/>
<organism evidence="3 4">
    <name type="scientific">Elysia marginata</name>
    <dbReference type="NCBI Taxonomy" id="1093978"/>
    <lineage>
        <taxon>Eukaryota</taxon>
        <taxon>Metazoa</taxon>
        <taxon>Spiralia</taxon>
        <taxon>Lophotrochozoa</taxon>
        <taxon>Mollusca</taxon>
        <taxon>Gastropoda</taxon>
        <taxon>Heterobranchia</taxon>
        <taxon>Euthyneura</taxon>
        <taxon>Panpulmonata</taxon>
        <taxon>Sacoglossa</taxon>
        <taxon>Placobranchoidea</taxon>
        <taxon>Plakobranchidae</taxon>
        <taxon>Elysia</taxon>
    </lineage>
</organism>
<keyword evidence="4" id="KW-1185">Reference proteome</keyword>
<dbReference type="InterPro" id="IPR005552">
    <property type="entry name" value="Scramblase"/>
</dbReference>
<sequence>MEISDLYGSKFLFIDRPCKCVHCCCPPCCQSMTVECPRGQAIGYISQQCALCRPKFEVQSSSGEQVFLIQGPCFILPKCCKTDFKITSPDGGAKVGKISKQWSGLAKEIFTDTDNFGVEFPIDISPEIKATILAAVFLIDFMYFEDAPADG</sequence>
<keyword evidence="2" id="KW-0564">Palmitate</keyword>
<keyword evidence="2" id="KW-0106">Calcium</keyword>
<proteinExistence type="inferred from homology"/>
<dbReference type="GO" id="GO:0017128">
    <property type="term" value="F:phospholipid scramblase activity"/>
    <property type="evidence" value="ECO:0007669"/>
    <property type="project" value="InterPro"/>
</dbReference>
<dbReference type="PANTHER" id="PTHR23248:SF9">
    <property type="entry name" value="PHOSPHOLIPID SCRAMBLASE"/>
    <property type="match status" value="1"/>
</dbReference>
<evidence type="ECO:0000256" key="1">
    <source>
        <dbReference type="ARBA" id="ARBA00005350"/>
    </source>
</evidence>
<comment type="function">
    <text evidence="2">May mediate accelerated ATP-independent bidirectional transbilayer migration of phospholipids upon binding calcium ions that results in a loss of phospholipid asymmetry in the plasma membrane.</text>
</comment>
<dbReference type="Pfam" id="PF03803">
    <property type="entry name" value="Scramblase"/>
    <property type="match status" value="1"/>
</dbReference>
<protein>
    <recommendedName>
        <fullName evidence="2">Phospholipid scramblase</fullName>
    </recommendedName>
</protein>
<dbReference type="Proteomes" id="UP000762676">
    <property type="component" value="Unassembled WGS sequence"/>
</dbReference>
<dbReference type="GO" id="GO:0005886">
    <property type="term" value="C:plasma membrane"/>
    <property type="evidence" value="ECO:0007669"/>
    <property type="project" value="TreeGrafter"/>
</dbReference>
<reference evidence="3 4" key="1">
    <citation type="journal article" date="2021" name="Elife">
        <title>Chloroplast acquisition without the gene transfer in kleptoplastic sea slugs, Plakobranchus ocellatus.</title>
        <authorList>
            <person name="Maeda T."/>
            <person name="Takahashi S."/>
            <person name="Yoshida T."/>
            <person name="Shimamura S."/>
            <person name="Takaki Y."/>
            <person name="Nagai Y."/>
            <person name="Toyoda A."/>
            <person name="Suzuki Y."/>
            <person name="Arimoto A."/>
            <person name="Ishii H."/>
            <person name="Satoh N."/>
            <person name="Nishiyama T."/>
            <person name="Hasebe M."/>
            <person name="Maruyama T."/>
            <person name="Minagawa J."/>
            <person name="Obokata J."/>
            <person name="Shigenobu S."/>
        </authorList>
    </citation>
    <scope>NUCLEOTIDE SEQUENCE [LARGE SCALE GENOMIC DNA]</scope>
</reference>
<evidence type="ECO:0000256" key="2">
    <source>
        <dbReference type="RuleBase" id="RU363116"/>
    </source>
</evidence>
<name>A0AAV4HRP6_9GAST</name>
<gene>
    <name evidence="3" type="ORF">ElyMa_001039500</name>
</gene>
<evidence type="ECO:0000313" key="3">
    <source>
        <dbReference type="EMBL" id="GFR99255.1"/>
    </source>
</evidence>
<accession>A0AAV4HRP6</accession>
<dbReference type="PANTHER" id="PTHR23248">
    <property type="entry name" value="PHOSPHOLIPID SCRAMBLASE-RELATED"/>
    <property type="match status" value="1"/>
</dbReference>
<dbReference type="SUPFAM" id="SSF54518">
    <property type="entry name" value="Tubby C-terminal domain-like"/>
    <property type="match status" value="1"/>
</dbReference>
<dbReference type="InterPro" id="IPR025659">
    <property type="entry name" value="Tubby-like_C"/>
</dbReference>
<comment type="similarity">
    <text evidence="1 2">Belongs to the phospholipid scramblase family.</text>
</comment>
<comment type="caution">
    <text evidence="3">The sequence shown here is derived from an EMBL/GenBank/DDBJ whole genome shotgun (WGS) entry which is preliminary data.</text>
</comment>
<evidence type="ECO:0000313" key="4">
    <source>
        <dbReference type="Proteomes" id="UP000762676"/>
    </source>
</evidence>
<keyword evidence="2" id="KW-0449">Lipoprotein</keyword>
<comment type="cofactor">
    <cofactor evidence="2">
        <name>Ca(2+)</name>
        <dbReference type="ChEBI" id="CHEBI:29108"/>
    </cofactor>
</comment>
<dbReference type="EMBL" id="BMAT01002119">
    <property type="protein sequence ID" value="GFR99255.1"/>
    <property type="molecule type" value="Genomic_DNA"/>
</dbReference>